<dbReference type="Proteomes" id="UP000298460">
    <property type="component" value="Unassembled WGS sequence"/>
</dbReference>
<evidence type="ECO:0000256" key="2">
    <source>
        <dbReference type="ARBA" id="ARBA00035108"/>
    </source>
</evidence>
<dbReference type="AlphaFoldDB" id="A0A4Z0R580"/>
<dbReference type="PANTHER" id="PTHR36852">
    <property type="entry name" value="PROTEIN GVPL 2"/>
    <property type="match status" value="1"/>
</dbReference>
<dbReference type="PANTHER" id="PTHR36852:SF1">
    <property type="entry name" value="PROTEIN GVPL 2"/>
    <property type="match status" value="1"/>
</dbReference>
<comment type="similarity">
    <text evidence="3">Belongs to the gas vesicle GvpF/GvpL family.</text>
</comment>
<evidence type="ECO:0000313" key="4">
    <source>
        <dbReference type="EMBL" id="TGE37313.1"/>
    </source>
</evidence>
<name>A0A4Z0R580_9FIRM</name>
<dbReference type="GO" id="GO:0031411">
    <property type="term" value="C:gas vesicle"/>
    <property type="evidence" value="ECO:0007669"/>
    <property type="project" value="UniProtKB-SubCell"/>
</dbReference>
<keyword evidence="1" id="KW-0304">Gas vesicle</keyword>
<evidence type="ECO:0000313" key="5">
    <source>
        <dbReference type="Proteomes" id="UP000298460"/>
    </source>
</evidence>
<dbReference type="Pfam" id="PF06386">
    <property type="entry name" value="GvpL_GvpF"/>
    <property type="match status" value="1"/>
</dbReference>
<accession>A0A4Z0R580</accession>
<proteinExistence type="inferred from homology"/>
<protein>
    <submittedName>
        <fullName evidence="4">GvpL/GvpF family gas vesicle protein</fullName>
    </submittedName>
</protein>
<sequence>MKGRRIMDYMEKSNICDELGTKEKGFYIYCIMLGDTAVIEDHKGIDGIGSLFSTQYRNLTAVVSEVEIDTFKVQISAVGEEIDMEWIEEKAQTHEKIVERLMKENVLLPARFCSIVRKKEDIIAYIADNYHEYERALERVKGREEWGVKAYLSSEKFKQFIIDNTPEIRERSEMLSFMSVKASFLIQLKIDNLIKARMEKRFEGIIPHIVELLRDASEHESILDVESFNQQQLENPLFFNASYLVEKNAFHDFKHKINKLSAELEPEGITLVVSGPWPPYSFVEDENKSDIERSLVRLLFPISGIRGVGKN</sequence>
<comment type="subcellular location">
    <subcellularLocation>
        <location evidence="2">Gas vesicle</location>
    </subcellularLocation>
</comment>
<evidence type="ECO:0000256" key="1">
    <source>
        <dbReference type="ARBA" id="ARBA00022987"/>
    </source>
</evidence>
<evidence type="ECO:0000256" key="3">
    <source>
        <dbReference type="ARBA" id="ARBA00035643"/>
    </source>
</evidence>
<gene>
    <name evidence="4" type="ORF">E4K67_15840</name>
</gene>
<organism evidence="4 5">
    <name type="scientific">Desulfosporosinus fructosivorans</name>
    <dbReference type="NCBI Taxonomy" id="2018669"/>
    <lineage>
        <taxon>Bacteria</taxon>
        <taxon>Bacillati</taxon>
        <taxon>Bacillota</taxon>
        <taxon>Clostridia</taxon>
        <taxon>Eubacteriales</taxon>
        <taxon>Desulfitobacteriaceae</taxon>
        <taxon>Desulfosporosinus</taxon>
    </lineage>
</organism>
<reference evidence="4 5" key="1">
    <citation type="submission" date="2019-03" db="EMBL/GenBank/DDBJ databases">
        <title>Draft Genome Sequence of Desulfosporosinus fructosivorans Strain 63.6F, Isolated from Marine Sediment in the Baltic Sea.</title>
        <authorList>
            <person name="Hausmann B."/>
            <person name="Vandieken V."/>
            <person name="Pjevac P."/>
            <person name="Schreck K."/>
            <person name="Herbold C.W."/>
            <person name="Loy A."/>
        </authorList>
    </citation>
    <scope>NUCLEOTIDE SEQUENCE [LARGE SCALE GENOMIC DNA]</scope>
    <source>
        <strain evidence="4 5">63.6F</strain>
    </source>
</reference>
<keyword evidence="5" id="KW-1185">Reference proteome</keyword>
<dbReference type="EMBL" id="SPQQ01000005">
    <property type="protein sequence ID" value="TGE37313.1"/>
    <property type="molecule type" value="Genomic_DNA"/>
</dbReference>
<dbReference type="GO" id="GO:0031412">
    <property type="term" value="P:gas vesicle organization"/>
    <property type="evidence" value="ECO:0007669"/>
    <property type="project" value="InterPro"/>
</dbReference>
<dbReference type="InterPro" id="IPR009430">
    <property type="entry name" value="GvpL/GvpF"/>
</dbReference>
<comment type="caution">
    <text evidence="4">The sequence shown here is derived from an EMBL/GenBank/DDBJ whole genome shotgun (WGS) entry which is preliminary data.</text>
</comment>